<dbReference type="Proteomes" id="UP001234178">
    <property type="component" value="Unassembled WGS sequence"/>
</dbReference>
<accession>A0ABQ9Z1C9</accession>
<organism evidence="1 2">
    <name type="scientific">Daphnia magna</name>
    <dbReference type="NCBI Taxonomy" id="35525"/>
    <lineage>
        <taxon>Eukaryota</taxon>
        <taxon>Metazoa</taxon>
        <taxon>Ecdysozoa</taxon>
        <taxon>Arthropoda</taxon>
        <taxon>Crustacea</taxon>
        <taxon>Branchiopoda</taxon>
        <taxon>Diplostraca</taxon>
        <taxon>Cladocera</taxon>
        <taxon>Anomopoda</taxon>
        <taxon>Daphniidae</taxon>
        <taxon>Daphnia</taxon>
    </lineage>
</organism>
<dbReference type="EMBL" id="JAOYFB010000002">
    <property type="protein sequence ID" value="KAK4006603.1"/>
    <property type="molecule type" value="Genomic_DNA"/>
</dbReference>
<evidence type="ECO:0000313" key="2">
    <source>
        <dbReference type="Proteomes" id="UP001234178"/>
    </source>
</evidence>
<sequence length="117" mass="13194">MSTYNYLEDGQFSAMSIGWFICKLFRIINLPGTVDYGTHSVRFSNLPNFLVAAADLETFVELSKDDVQECSKIGQPLCKFHTGISKLNVCKFCVVYHRNKRSRNVVNSVAKGQAAMY</sequence>
<gene>
    <name evidence="1" type="ORF">OUZ56_011760</name>
</gene>
<name>A0ABQ9Z1C9_9CRUS</name>
<proteinExistence type="predicted"/>
<protein>
    <submittedName>
        <fullName evidence="1">Uncharacterized protein</fullName>
    </submittedName>
</protein>
<reference evidence="1 2" key="1">
    <citation type="journal article" date="2023" name="Nucleic Acids Res.">
        <title>The hologenome of Daphnia magna reveals possible DNA methylation and microbiome-mediated evolution of the host genome.</title>
        <authorList>
            <person name="Chaturvedi A."/>
            <person name="Li X."/>
            <person name="Dhandapani V."/>
            <person name="Marshall H."/>
            <person name="Kissane S."/>
            <person name="Cuenca-Cambronero M."/>
            <person name="Asole G."/>
            <person name="Calvet F."/>
            <person name="Ruiz-Romero M."/>
            <person name="Marangio P."/>
            <person name="Guigo R."/>
            <person name="Rago D."/>
            <person name="Mirbahai L."/>
            <person name="Eastwood N."/>
            <person name="Colbourne J.K."/>
            <person name="Zhou J."/>
            <person name="Mallon E."/>
            <person name="Orsini L."/>
        </authorList>
    </citation>
    <scope>NUCLEOTIDE SEQUENCE [LARGE SCALE GENOMIC DNA]</scope>
    <source>
        <strain evidence="1">LRV0_1</strain>
    </source>
</reference>
<comment type="caution">
    <text evidence="1">The sequence shown here is derived from an EMBL/GenBank/DDBJ whole genome shotgun (WGS) entry which is preliminary data.</text>
</comment>
<evidence type="ECO:0000313" key="1">
    <source>
        <dbReference type="EMBL" id="KAK4006603.1"/>
    </source>
</evidence>
<keyword evidence="2" id="KW-1185">Reference proteome</keyword>